<proteinExistence type="predicted"/>
<accession>A0A316FWE4</accession>
<protein>
    <submittedName>
        <fullName evidence="2">Uncharacterized protein</fullName>
    </submittedName>
</protein>
<reference evidence="2 3" key="1">
    <citation type="submission" date="2018-05" db="EMBL/GenBank/DDBJ databases">
        <title>Genomic Encyclopedia of Type Strains, Phase IV (KMG-IV): sequencing the most valuable type-strain genomes for metagenomic binning, comparative biology and taxonomic classification.</title>
        <authorList>
            <person name="Goeker M."/>
        </authorList>
    </citation>
    <scope>NUCLEOTIDE SEQUENCE [LARGE SCALE GENOMIC DNA]</scope>
    <source>
        <strain evidence="2 3">DSM 25350</strain>
    </source>
</reference>
<evidence type="ECO:0000313" key="3">
    <source>
        <dbReference type="Proteomes" id="UP000245790"/>
    </source>
</evidence>
<dbReference type="Proteomes" id="UP000245790">
    <property type="component" value="Unassembled WGS sequence"/>
</dbReference>
<organism evidence="2 3">
    <name type="scientific">Pleionea mediterranea</name>
    <dbReference type="NCBI Taxonomy" id="523701"/>
    <lineage>
        <taxon>Bacteria</taxon>
        <taxon>Pseudomonadati</taxon>
        <taxon>Pseudomonadota</taxon>
        <taxon>Gammaproteobacteria</taxon>
        <taxon>Oceanospirillales</taxon>
        <taxon>Pleioneaceae</taxon>
        <taxon>Pleionea</taxon>
    </lineage>
</organism>
<gene>
    <name evidence="2" type="ORF">C8D97_104126</name>
</gene>
<evidence type="ECO:0000313" key="2">
    <source>
        <dbReference type="EMBL" id="PWK52908.1"/>
    </source>
</evidence>
<name>A0A316FWE4_9GAMM</name>
<evidence type="ECO:0000256" key="1">
    <source>
        <dbReference type="SAM" id="MobiDB-lite"/>
    </source>
</evidence>
<dbReference type="EMBL" id="QGGU01000004">
    <property type="protein sequence ID" value="PWK52908.1"/>
    <property type="molecule type" value="Genomic_DNA"/>
</dbReference>
<feature type="compositionally biased region" description="Polar residues" evidence="1">
    <location>
        <begin position="14"/>
        <end position="27"/>
    </location>
</feature>
<keyword evidence="3" id="KW-1185">Reference proteome</keyword>
<dbReference type="AlphaFoldDB" id="A0A316FWE4"/>
<feature type="region of interest" description="Disordered" evidence="1">
    <location>
        <begin position="14"/>
        <end position="38"/>
    </location>
</feature>
<sequence length="38" mass="4247">MHCGIYPSIHSSKIKSFNNDTDNQKSPLESGINDIKVK</sequence>
<comment type="caution">
    <text evidence="2">The sequence shown here is derived from an EMBL/GenBank/DDBJ whole genome shotgun (WGS) entry which is preliminary data.</text>
</comment>